<feature type="compositionally biased region" description="Polar residues" evidence="1">
    <location>
        <begin position="682"/>
        <end position="698"/>
    </location>
</feature>
<dbReference type="OrthoDB" id="3886018at2759"/>
<organism evidence="2 3">
    <name type="scientific">Lophiostoma macrostomum CBS 122681</name>
    <dbReference type="NCBI Taxonomy" id="1314788"/>
    <lineage>
        <taxon>Eukaryota</taxon>
        <taxon>Fungi</taxon>
        <taxon>Dikarya</taxon>
        <taxon>Ascomycota</taxon>
        <taxon>Pezizomycotina</taxon>
        <taxon>Dothideomycetes</taxon>
        <taxon>Pleosporomycetidae</taxon>
        <taxon>Pleosporales</taxon>
        <taxon>Lophiostomataceae</taxon>
        <taxon>Lophiostoma</taxon>
    </lineage>
</organism>
<feature type="compositionally biased region" description="Low complexity" evidence="1">
    <location>
        <begin position="258"/>
        <end position="293"/>
    </location>
</feature>
<feature type="compositionally biased region" description="Low complexity" evidence="1">
    <location>
        <begin position="619"/>
        <end position="637"/>
    </location>
</feature>
<feature type="compositionally biased region" description="Low complexity" evidence="1">
    <location>
        <begin position="219"/>
        <end position="249"/>
    </location>
</feature>
<dbReference type="EMBL" id="MU004368">
    <property type="protein sequence ID" value="KAF2654199.1"/>
    <property type="molecule type" value="Genomic_DNA"/>
</dbReference>
<proteinExistence type="predicted"/>
<evidence type="ECO:0000313" key="2">
    <source>
        <dbReference type="EMBL" id="KAF2654199.1"/>
    </source>
</evidence>
<feature type="compositionally biased region" description="Polar residues" evidence="1">
    <location>
        <begin position="638"/>
        <end position="651"/>
    </location>
</feature>
<feature type="region of interest" description="Disordered" evidence="1">
    <location>
        <begin position="201"/>
        <end position="359"/>
    </location>
</feature>
<gene>
    <name evidence="2" type="ORF">K491DRAFT_679895</name>
</gene>
<evidence type="ECO:0000256" key="1">
    <source>
        <dbReference type="SAM" id="MobiDB-lite"/>
    </source>
</evidence>
<feature type="compositionally biased region" description="Polar residues" evidence="1">
    <location>
        <begin position="299"/>
        <end position="327"/>
    </location>
</feature>
<keyword evidence="3" id="KW-1185">Reference proteome</keyword>
<sequence>MPFVFRDGMKSPFYSMALPVILLCAILIDPVLGRHVRLSSASTPPFNGVFNADLTQRTGTSVDAFSKTSSGHQISSSVLRSASPSAHVPISSDELERRIVPTDTSVLNGSPILHHSNVSISTTASLQDYERTLVSGTGLSMTGQSTLSSPRSWIRSGMSFSTSPVVSRIPTAATFPDPSQPSIDTNMTRIYTQVSDLSSAKLVPPTISNPSNRIPILTSISPSSNLSSHGSSVKSDSRSDSGSSDLASLTWTSSQEQSASTGPSGTTTTMKSSSRSVGESAPSASWSSLASTSMKGSAISITQSDTARTTATSTHPSLDGSLTSSVETESRSRPTTAATSSFSSPDSATTNANPSGATSQRLLTNSLVASTNTEISSEPPLLSIFATYTYDGHSYTTQFPGKFQGPIFTETTIYTLGKTMTLPVIMGGAMSTPLVITDTNILTTTLDSHGPGISAKATSLSQEWISASVVIEAWRSDPVAAKHTVAVEGIGGFINAAGRVLVQFPRGNDDSDKQKDSSCQRSGINLPFIGPILNTVKCVIDMASDIRNTISNGIDDAVRIREAIIRTSAQLANILPVMDQLAKPVPRNPINDPPDHPSKPALPTSTEDEGRSSRFPQTSTSSLEPSSPSHNSVSSRSIETSHGLSISSTPVSARSTLSSTSSSTSSSSSSTCVASATAGTSRRNIGSNSCVDTSQTPPCSREWEEPTDMNQLSNTTFGELPQPSGSPTERDMLRFFQTELLEAQKEHISHVNSQPDDHESYNFVPHGVLLGAGVSSAIMRTLGSFPIKFGVINLYGCTSVIAVSELAFWVSHFWELPSFVTPSPSDPHIILHDPPTFARDVLDKITNPLANRCLMGRRPGEYQSFACEAANGNFDGDTNPEFIILTPRAIPAQPHLNPDPQGPNYNTLKYGAQISRIVGALQTTMAQRIPNYSINTKVTIVDYEVRSPPDAYASPPEDGGWPLLYQWAQGKFLLEYDGRAKPGMDAVRKRQAGIQLWAEGRPVPAFQKFWNPRGCQRDLMDPMDTISQGSNSPQMDIDEHARRDSLHVRGPDTCKCFRNACGSQSTNLATTTVSFETPIPATSMQSVVPPSPAPAPPPPPPSKFAGGKCRIHIREHISKANFGTTNRKDKVAVSPQVFDGSNKNVYDQQETETWWGNTVAIPADKLPMDYGIGVYFDWNEGADDDWKFWVISVQIGEHLTNMNYLNTDRSRMPYCEVGDWDVSTDLFQWLDHSPSDATRDADCYWTC</sequence>
<dbReference type="AlphaFoldDB" id="A0A6A6T293"/>
<dbReference type="Proteomes" id="UP000799324">
    <property type="component" value="Unassembled WGS sequence"/>
</dbReference>
<evidence type="ECO:0000313" key="3">
    <source>
        <dbReference type="Proteomes" id="UP000799324"/>
    </source>
</evidence>
<feature type="compositionally biased region" description="Low complexity" evidence="1">
    <location>
        <begin position="652"/>
        <end position="681"/>
    </location>
</feature>
<feature type="compositionally biased region" description="Low complexity" evidence="1">
    <location>
        <begin position="333"/>
        <end position="350"/>
    </location>
</feature>
<reference evidence="2" key="1">
    <citation type="journal article" date="2020" name="Stud. Mycol.">
        <title>101 Dothideomycetes genomes: a test case for predicting lifestyles and emergence of pathogens.</title>
        <authorList>
            <person name="Haridas S."/>
            <person name="Albert R."/>
            <person name="Binder M."/>
            <person name="Bloem J."/>
            <person name="Labutti K."/>
            <person name="Salamov A."/>
            <person name="Andreopoulos B."/>
            <person name="Baker S."/>
            <person name="Barry K."/>
            <person name="Bills G."/>
            <person name="Bluhm B."/>
            <person name="Cannon C."/>
            <person name="Castanera R."/>
            <person name="Culley D."/>
            <person name="Daum C."/>
            <person name="Ezra D."/>
            <person name="Gonzalez J."/>
            <person name="Henrissat B."/>
            <person name="Kuo A."/>
            <person name="Liang C."/>
            <person name="Lipzen A."/>
            <person name="Lutzoni F."/>
            <person name="Magnuson J."/>
            <person name="Mondo S."/>
            <person name="Nolan M."/>
            <person name="Ohm R."/>
            <person name="Pangilinan J."/>
            <person name="Park H.-J."/>
            <person name="Ramirez L."/>
            <person name="Alfaro M."/>
            <person name="Sun H."/>
            <person name="Tritt A."/>
            <person name="Yoshinaga Y."/>
            <person name="Zwiers L.-H."/>
            <person name="Turgeon B."/>
            <person name="Goodwin S."/>
            <person name="Spatafora J."/>
            <person name="Crous P."/>
            <person name="Grigoriev I."/>
        </authorList>
    </citation>
    <scope>NUCLEOTIDE SEQUENCE</scope>
    <source>
        <strain evidence="2">CBS 122681</strain>
    </source>
</reference>
<accession>A0A6A6T293</accession>
<protein>
    <submittedName>
        <fullName evidence="2">Uncharacterized protein</fullName>
    </submittedName>
</protein>
<feature type="region of interest" description="Disordered" evidence="1">
    <location>
        <begin position="583"/>
        <end position="706"/>
    </location>
</feature>
<feature type="compositionally biased region" description="Pro residues" evidence="1">
    <location>
        <begin position="1089"/>
        <end position="1102"/>
    </location>
</feature>
<name>A0A6A6T293_9PLEO</name>
<feature type="region of interest" description="Disordered" evidence="1">
    <location>
        <begin position="1082"/>
        <end position="1103"/>
    </location>
</feature>